<evidence type="ECO:0000259" key="11">
    <source>
        <dbReference type="Pfam" id="PF07557"/>
    </source>
</evidence>
<dbReference type="RefSeq" id="XP_064706483.1">
    <property type="nucleotide sequence ID" value="XM_064845629.1"/>
</dbReference>
<evidence type="ECO:0000256" key="2">
    <source>
        <dbReference type="ARBA" id="ARBA00010845"/>
    </source>
</evidence>
<feature type="region of interest" description="Disordered" evidence="10">
    <location>
        <begin position="610"/>
        <end position="775"/>
    </location>
</feature>
<dbReference type="InterPro" id="IPR011515">
    <property type="entry name" value="Shugoshin_C"/>
</dbReference>
<dbReference type="GO" id="GO:0045132">
    <property type="term" value="P:meiotic chromosome segregation"/>
    <property type="evidence" value="ECO:0007669"/>
    <property type="project" value="InterPro"/>
</dbReference>
<feature type="compositionally biased region" description="Basic and acidic residues" evidence="10">
    <location>
        <begin position="464"/>
        <end position="474"/>
    </location>
</feature>
<evidence type="ECO:0000256" key="10">
    <source>
        <dbReference type="SAM" id="MobiDB-lite"/>
    </source>
</evidence>
<feature type="compositionally biased region" description="Low complexity" evidence="10">
    <location>
        <begin position="660"/>
        <end position="680"/>
    </location>
</feature>
<keyword evidence="3" id="KW-0158">Chromosome</keyword>
<dbReference type="Pfam" id="PF07558">
    <property type="entry name" value="Shugoshin_N"/>
    <property type="match status" value="1"/>
</dbReference>
<evidence type="ECO:0000256" key="5">
    <source>
        <dbReference type="ARBA" id="ARBA00022829"/>
    </source>
</evidence>
<keyword evidence="4" id="KW-0132">Cell division</keyword>
<dbReference type="GO" id="GO:0005634">
    <property type="term" value="C:nucleus"/>
    <property type="evidence" value="ECO:0007669"/>
    <property type="project" value="InterPro"/>
</dbReference>
<feature type="domain" description="Shugoshin N-terminal coiled-coil" evidence="12">
    <location>
        <begin position="18"/>
        <end position="62"/>
    </location>
</feature>
<keyword evidence="5" id="KW-0159">Chromosome partition</keyword>
<gene>
    <name evidence="13" type="ORF">LTR84_002015</name>
</gene>
<feature type="region of interest" description="Disordered" evidence="10">
    <location>
        <begin position="179"/>
        <end position="347"/>
    </location>
</feature>
<keyword evidence="6 9" id="KW-0175">Coiled coil</keyword>
<evidence type="ECO:0008006" key="15">
    <source>
        <dbReference type="Google" id="ProtNLM"/>
    </source>
</evidence>
<organism evidence="13 14">
    <name type="scientific">Exophiala bonariae</name>
    <dbReference type="NCBI Taxonomy" id="1690606"/>
    <lineage>
        <taxon>Eukaryota</taxon>
        <taxon>Fungi</taxon>
        <taxon>Dikarya</taxon>
        <taxon>Ascomycota</taxon>
        <taxon>Pezizomycotina</taxon>
        <taxon>Eurotiomycetes</taxon>
        <taxon>Chaetothyriomycetidae</taxon>
        <taxon>Chaetothyriales</taxon>
        <taxon>Herpotrichiellaceae</taxon>
        <taxon>Exophiala</taxon>
    </lineage>
</organism>
<evidence type="ECO:0000259" key="12">
    <source>
        <dbReference type="Pfam" id="PF07558"/>
    </source>
</evidence>
<evidence type="ECO:0000256" key="3">
    <source>
        <dbReference type="ARBA" id="ARBA00022454"/>
    </source>
</evidence>
<comment type="subcellular location">
    <subcellularLocation>
        <location evidence="1">Chromosome</location>
        <location evidence="1">Centromere</location>
    </subcellularLocation>
</comment>
<evidence type="ECO:0000256" key="6">
    <source>
        <dbReference type="ARBA" id="ARBA00023054"/>
    </source>
</evidence>
<feature type="compositionally biased region" description="Polar residues" evidence="10">
    <location>
        <begin position="561"/>
        <end position="591"/>
    </location>
</feature>
<dbReference type="EMBL" id="JAVRRD010000012">
    <property type="protein sequence ID" value="KAK5053041.1"/>
    <property type="molecule type" value="Genomic_DNA"/>
</dbReference>
<feature type="compositionally biased region" description="Basic and acidic residues" evidence="10">
    <location>
        <begin position="267"/>
        <end position="295"/>
    </location>
</feature>
<evidence type="ECO:0000256" key="4">
    <source>
        <dbReference type="ARBA" id="ARBA00022618"/>
    </source>
</evidence>
<keyword evidence="7" id="KW-0131">Cell cycle</keyword>
<feature type="coiled-coil region" evidence="9">
    <location>
        <begin position="15"/>
        <end position="53"/>
    </location>
</feature>
<feature type="region of interest" description="Disordered" evidence="10">
    <location>
        <begin position="397"/>
        <end position="432"/>
    </location>
</feature>
<feature type="compositionally biased region" description="Basic and acidic residues" evidence="10">
    <location>
        <begin position="619"/>
        <end position="630"/>
    </location>
</feature>
<evidence type="ECO:0000313" key="14">
    <source>
        <dbReference type="Proteomes" id="UP001358417"/>
    </source>
</evidence>
<dbReference type="InterPro" id="IPR011516">
    <property type="entry name" value="Shugoshin_N"/>
</dbReference>
<feature type="region of interest" description="Disordered" evidence="10">
    <location>
        <begin position="445"/>
        <end position="592"/>
    </location>
</feature>
<proteinExistence type="inferred from homology"/>
<feature type="compositionally biased region" description="Polar residues" evidence="10">
    <location>
        <begin position="416"/>
        <end position="428"/>
    </location>
</feature>
<reference evidence="13 14" key="1">
    <citation type="submission" date="2023-08" db="EMBL/GenBank/DDBJ databases">
        <title>Black Yeasts Isolated from many extreme environments.</title>
        <authorList>
            <person name="Coleine C."/>
            <person name="Stajich J.E."/>
            <person name="Selbmann L."/>
        </authorList>
    </citation>
    <scope>NUCLEOTIDE SEQUENCE [LARGE SCALE GENOMIC DNA]</scope>
    <source>
        <strain evidence="13 14">CCFEE 5792</strain>
    </source>
</reference>
<protein>
    <recommendedName>
        <fullName evidence="15">Shugoshin C-terminal domain-containing protein</fullName>
    </recommendedName>
</protein>
<feature type="compositionally biased region" description="Polar residues" evidence="10">
    <location>
        <begin position="644"/>
        <end position="653"/>
    </location>
</feature>
<feature type="compositionally biased region" description="Basic and acidic residues" evidence="10">
    <location>
        <begin position="519"/>
        <end position="560"/>
    </location>
</feature>
<comment type="similarity">
    <text evidence="2">Belongs to the shugoshin family.</text>
</comment>
<feature type="domain" description="Shugoshin C-terminal" evidence="11">
    <location>
        <begin position="448"/>
        <end position="471"/>
    </location>
</feature>
<feature type="compositionally biased region" description="Polar residues" evidence="10">
    <location>
        <begin position="320"/>
        <end position="330"/>
    </location>
</feature>
<evidence type="ECO:0000256" key="9">
    <source>
        <dbReference type="SAM" id="Coils"/>
    </source>
</evidence>
<dbReference type="Pfam" id="PF07557">
    <property type="entry name" value="Shugoshin_C"/>
    <property type="match status" value="1"/>
</dbReference>
<name>A0AAV9NA28_9EURO</name>
<evidence type="ECO:0000256" key="1">
    <source>
        <dbReference type="ARBA" id="ARBA00004584"/>
    </source>
</evidence>
<dbReference type="GO" id="GO:0000779">
    <property type="term" value="C:condensed chromosome, centromeric region"/>
    <property type="evidence" value="ECO:0007669"/>
    <property type="project" value="UniProtKB-ARBA"/>
</dbReference>
<dbReference type="GO" id="GO:0051301">
    <property type="term" value="P:cell division"/>
    <property type="evidence" value="ECO:0007669"/>
    <property type="project" value="UniProtKB-KW"/>
</dbReference>
<dbReference type="Proteomes" id="UP001358417">
    <property type="component" value="Unassembled WGS sequence"/>
</dbReference>
<keyword evidence="8" id="KW-0137">Centromere</keyword>
<evidence type="ECO:0000313" key="13">
    <source>
        <dbReference type="EMBL" id="KAK5053041.1"/>
    </source>
</evidence>
<feature type="compositionally biased region" description="Low complexity" evidence="10">
    <location>
        <begin position="718"/>
        <end position="727"/>
    </location>
</feature>
<comment type="caution">
    <text evidence="13">The sequence shown here is derived from an EMBL/GenBank/DDBJ whole genome shotgun (WGS) entry which is preliminary data.</text>
</comment>
<dbReference type="AlphaFoldDB" id="A0AAV9NA28"/>
<sequence>MARLNDPPAPPPESIDALKRRFIRQNREIARANANQSQRIRNLEIEISRIAADNLTLRCEVIAAQAEAERWRQANIVNRDLLEWKGRMEQALKETFSLVSEVPQILEKAATSRSRKSGVEKLKTTSEAEWKTRSAMREALAKEKNDGLDGRLPGIVEGKLYPRRTLEPADVIALRDEATAQDSTESPDLGPPPVAHFDVQDPIKFDTSRQSEQASADDVSQLPSTLERRRRRRTSALLQDMSKEEDSVVEQPVETTTSPLLKAGAKRKLDASELEEPTRRQSSESEEFVFQRRQDQAGGLAGGRKSSRFARPPGRENDLVNINPTLSPQKNVAGRKILAPKTTNSPAKRKVQLVEKVEALDDSRKDDIRQIAKPSRKIKLPPALEKLESSYIPVRDERDDLQPKTPAALSEDILSPVSTEPSVRNTHQTKSEAAVLDSVEDVLNGSIGRGSRRARPAISYAEPSLRDKMRRPGKELVGAVEGLDKQRETTSSHSRGTSLDPGRFEGENENQVRLPANFKQERNPLSDNRWKELPLTSKKEEPASPLRDKERKEKIREKPSHSSSRTETASVPNDNARTPSSSSMPAPNLINNDGLYAEDLKNAVERLSIFDPPVSSPLEDSKEYNDKDAAKAVQAATSSRRRVSNNATPSANLLSRRHSMQPSSSLSSSNPSDPPISSHSRTSQSGTNAPAPPRPSSAASLHNHAPTSTGANNGLKRSASSSAMSSTRHARGGAGSGSTGGSSRQQEPLASTAGAGSEDTRGERTAMTRRRSLMV</sequence>
<accession>A0AAV9NA28</accession>
<keyword evidence="14" id="KW-1185">Reference proteome</keyword>
<dbReference type="GeneID" id="89970227"/>
<evidence type="ECO:0000256" key="8">
    <source>
        <dbReference type="ARBA" id="ARBA00023328"/>
    </source>
</evidence>
<evidence type="ECO:0000256" key="7">
    <source>
        <dbReference type="ARBA" id="ARBA00023306"/>
    </source>
</evidence>
<feature type="compositionally biased region" description="Basic and acidic residues" evidence="10">
    <location>
        <begin position="198"/>
        <end position="209"/>
    </location>
</feature>